<gene>
    <name evidence="6" type="primary">otulina</name>
</gene>
<dbReference type="InterPro" id="IPR019191">
    <property type="entry name" value="Essential_protein_Yae1_N"/>
</dbReference>
<dbReference type="GO" id="GO:0005737">
    <property type="term" value="C:cytoplasm"/>
    <property type="evidence" value="ECO:0007669"/>
    <property type="project" value="UniProtKB-SubCell"/>
</dbReference>
<sequence>MSWVQAISSSGEDVFDEYMDDMQPQQNEWRCNMEKRVKDGYRDGIEAGKESALQNGFNQGYVAGATSMKTIGELKGILSALLTWCQMQKMDSRIIDDLKQLLQTAADQEAVLLERLRISQQETNVSEVTDDIELLELNAVVQETSCGGCGNSVEDPCSKLDNEFDKEHRKKQDLFSKSVECWTFHKVSDSENEHVANLLIQSFELASALNLPAELLQHIKYLGTIQVNVK</sequence>
<dbReference type="InterPro" id="IPR038881">
    <property type="entry name" value="Yae1-like"/>
</dbReference>
<dbReference type="GO" id="GO:0005634">
    <property type="term" value="C:nucleus"/>
    <property type="evidence" value="ECO:0007669"/>
    <property type="project" value="UniProtKB-SubCell"/>
</dbReference>
<dbReference type="Proteomes" id="UP000694620">
    <property type="component" value="Unassembled WGS sequence"/>
</dbReference>
<accession>A0A8C4SWE0</accession>
<proteinExistence type="predicted"/>
<dbReference type="Pfam" id="PF09811">
    <property type="entry name" value="Yae1_N"/>
    <property type="match status" value="1"/>
</dbReference>
<organism evidence="6 7">
    <name type="scientific">Erpetoichthys calabaricus</name>
    <name type="common">Rope fish</name>
    <name type="synonym">Calamoichthys calabaricus</name>
    <dbReference type="NCBI Taxonomy" id="27687"/>
    <lineage>
        <taxon>Eukaryota</taxon>
        <taxon>Metazoa</taxon>
        <taxon>Chordata</taxon>
        <taxon>Craniata</taxon>
        <taxon>Vertebrata</taxon>
        <taxon>Euteleostomi</taxon>
        <taxon>Actinopterygii</taxon>
        <taxon>Polypteriformes</taxon>
        <taxon>Polypteridae</taxon>
        <taxon>Erpetoichthys</taxon>
    </lineage>
</organism>
<keyword evidence="3" id="KW-0963">Cytoplasm</keyword>
<protein>
    <recommendedName>
        <fullName evidence="5">Essential protein Yae1 N-terminal domain-containing protein</fullName>
    </recommendedName>
</protein>
<evidence type="ECO:0000313" key="6">
    <source>
        <dbReference type="Ensembl" id="ENSECRP00000020637.1"/>
    </source>
</evidence>
<evidence type="ECO:0000313" key="7">
    <source>
        <dbReference type="Proteomes" id="UP000694620"/>
    </source>
</evidence>
<evidence type="ECO:0000256" key="4">
    <source>
        <dbReference type="ARBA" id="ARBA00023242"/>
    </source>
</evidence>
<keyword evidence="4" id="KW-0539">Nucleus</keyword>
<dbReference type="AlphaFoldDB" id="A0A8C4SWE0"/>
<dbReference type="PANTHER" id="PTHR18829:SF0">
    <property type="entry name" value="PROTEIN YAE1 HOMOLOG"/>
    <property type="match status" value="1"/>
</dbReference>
<dbReference type="Ensembl" id="ENSECRT00000021087.1">
    <property type="protein sequence ID" value="ENSECRP00000020637.1"/>
    <property type="gene ID" value="ENSECRG00000013867.1"/>
</dbReference>
<feature type="domain" description="Essential protein Yae1 N-terminal" evidence="5">
    <location>
        <begin position="40"/>
        <end position="78"/>
    </location>
</feature>
<evidence type="ECO:0000256" key="1">
    <source>
        <dbReference type="ARBA" id="ARBA00004123"/>
    </source>
</evidence>
<evidence type="ECO:0000259" key="5">
    <source>
        <dbReference type="Pfam" id="PF09811"/>
    </source>
</evidence>
<reference evidence="6" key="1">
    <citation type="submission" date="2025-08" db="UniProtKB">
        <authorList>
            <consortium name="Ensembl"/>
        </authorList>
    </citation>
    <scope>IDENTIFICATION</scope>
</reference>
<dbReference type="GeneTree" id="ENSGT00390000011176"/>
<evidence type="ECO:0000256" key="2">
    <source>
        <dbReference type="ARBA" id="ARBA00004496"/>
    </source>
</evidence>
<reference evidence="6" key="2">
    <citation type="submission" date="2025-09" db="UniProtKB">
        <authorList>
            <consortium name="Ensembl"/>
        </authorList>
    </citation>
    <scope>IDENTIFICATION</scope>
</reference>
<comment type="subcellular location">
    <subcellularLocation>
        <location evidence="2">Cytoplasm</location>
    </subcellularLocation>
    <subcellularLocation>
        <location evidence="1">Nucleus</location>
    </subcellularLocation>
</comment>
<keyword evidence="7" id="KW-1185">Reference proteome</keyword>
<name>A0A8C4SWE0_ERPCA</name>
<evidence type="ECO:0000256" key="3">
    <source>
        <dbReference type="ARBA" id="ARBA00022490"/>
    </source>
</evidence>
<dbReference type="PANTHER" id="PTHR18829">
    <property type="entry name" value="PROTEIN YAE1 HOMOLOG"/>
    <property type="match status" value="1"/>
</dbReference>